<dbReference type="Gene3D" id="1.10.10.820">
    <property type="match status" value="1"/>
</dbReference>
<dbReference type="SUPFAM" id="SSF50156">
    <property type="entry name" value="PDZ domain-like"/>
    <property type="match status" value="1"/>
</dbReference>
<dbReference type="InterPro" id="IPR036034">
    <property type="entry name" value="PDZ_sf"/>
</dbReference>
<feature type="domain" description="Myosin motor" evidence="10">
    <location>
        <begin position="416"/>
        <end position="1173"/>
    </location>
</feature>
<dbReference type="OrthoDB" id="2914378at2759"/>
<dbReference type="Gene3D" id="2.30.42.10">
    <property type="match status" value="1"/>
</dbReference>
<sequence length="2029" mass="231493">MFNFMKKDKEHKDKKEKDERKKEKKDKKDKEKKAKEREPMTQDDLNRLDEVKKGVFRRFSERDRTKKSGSVKGATSPDGVPRDSSDSSLSSGRPSPVREMPPADRKFDIRDINKPERVPSKGSADRPKPSPKPRSILKPKNSGPIAEDIDSSIILKENTRINQLTAHIVNNGNEQTYENVPVQEPPKEPEKSYKSRLRLPSIVPPQPPRIRELILQRQPAGDFGFTLRKAVLVDKGGGDNQETRHTVIFAEPGSGVRNLQTGLIPGDKLIEVNDVNVEDTSREEIVELIRSSGSSLSVKVQPIQELIELSVRPAPDGGTIEVQDEVIKGGTLKRSGSFRHKKGARSETEVQSEKAWLEAEKVWLVHKGGFASACVLRANGMSPLPEGRVRIKLDHGGDILEVDEDDVEKANPPQFDRAEDLASLRYLNESSALHSFRQRYGGNLIHTYAGKCMIVVNPMHPMAIYSEKVIQVFRGCKQEDMPPHIYATGQIAYREMLNSRNDQSIVFMGRSGSGKTTNERHVLHYLVASAGSVNNILTVDKLHAVSTLLEAFGNSRTILNTNASRYSQLTTLDFDHSGQITSGSVQIFLFEKTRVVRRPEGEPSFHVFYQMLAGIDSTLRNELHLNSLNEPNLFMTPLQRSEDRQRASSAWAKIYNAMDLVGVSDEERKALCFVLAAIYHLGVAGAVWGQNNKPQFARPAAAQKAAALLGLPVEELSRQIFSSAGSGTLTRNTSVRNSPADKGANEAHQSAMDALEGFVIGLYSDVFNALVSLINRSLSSTYRTTASITLVDTPGFQNPTTCGRQSGATFEDLCHNYTQERLQLLFHDLTFTIQQDRYSQENIDCDFEFVTTSPAAMVSLIDRQAQQLLRTSSQDLKDADKKGLLWILDEEAIFPGATEDSFMDRFFKNHGEQKVRRDSLLRKASSIGNTFILNHYQGTNPVQYNASGWLKVCRENPQIKVATQVLQDSKKQSINQLFNNVKAPVAGMVSGSIVGMEGTTSLRRVGSMRRTFMSGTAGIKKRSLCLQVKFQVDSIIETIRKTNCHFVHNVLPQHNAGLWELKPLPSPTDKPGTAEEILMNVPLVRSQIRGSEVLDSVRIYRQGFPDSMRMLEFRHRFEGLLNPTSRPAPDMEEKLAVNTILDHLEIEKLNYRVGLSQVFFRAGALNQLEAARDEKITGTVIGLQACCRGYLGRKYLGKLRVKHIAISCIQKNIRKLMLIRDWPWWRLYTKVKPLLDVHRTEEELKSREYELEQMKSKLERIERERNEYKQQSEKLENRLAEATADLAEEHSAAIQSSEMLDAETSERMRLEKDLKDLQSKYTVLKRHGEKIEMELTQVHLWQAQSLDGEMDGEDMDGDNSIYKERYERILRELNFTKKRMSKEHEDEMELEQNARKALEKRIHEAIEDGEDLRRQLTAAKKKSSRLATEMQDIKLHLEEQITRNNELERKQRRFDTELSKASDESKDERISREKLQREKDQLTTELYTKDQEIERLKLDLESQTDKASRLDRELLDMSLTSTKGTDKEVMSLKKSKHEMEIKLKDQEEELDDQAGQIQQLEQTKTRLEMNLERLRQTHIKELEEKEEEMQENRYATQKKLKHMESQMEEEYEDKKRMQTEKRDIERQLQEINASKLHQDKDGEKRVRLELRKTKALLRDAETVLQKMRGSEGTKTIIKQLRNRLEDSEFAAATAVKAKKTMELEIQDLQQQLDDLFKTKTEGDNKAMVLMREKSDLQSQLEENEEDMNDVMKKYKAIVHQQSVDQVTVSDQLQQIDELSTEREKLRLEVAELQMKVQGFEDTSVDKNTVQRLESKIRDLENRLDLEQTAKHRVEVQLTRTKEAFDKSLEEKRLATTSKQQIDENLKRTQRQLRDQREEFSDAQKRELESSQKSKELENKVSELESDHEQNQSDLKLAFKRIADLQAALEEDLDSGDSLLGSDDDEDSDADSDLDSMYLTNHRPPSLIRHHGLGSPRSSSHSAASSLGSPRSPSVSESSSKFKLSTLSVSESLSRFSSSVHYLKEGRQLT</sequence>
<evidence type="ECO:0000256" key="2">
    <source>
        <dbReference type="ARBA" id="ARBA00022840"/>
    </source>
</evidence>
<feature type="compositionally biased region" description="Basic and acidic residues" evidence="8">
    <location>
        <begin position="1860"/>
        <end position="1910"/>
    </location>
</feature>
<dbReference type="PANTHER" id="PTHR45615">
    <property type="entry name" value="MYOSIN HEAVY CHAIN, NON-MUSCLE"/>
    <property type="match status" value="1"/>
</dbReference>
<dbReference type="Gene3D" id="1.20.120.720">
    <property type="entry name" value="Myosin VI head, motor domain, U50 subdomain"/>
    <property type="match status" value="1"/>
</dbReference>
<comment type="caution">
    <text evidence="11">The sequence shown here is derived from an EMBL/GenBank/DDBJ whole genome shotgun (WGS) entry which is preliminary data.</text>
</comment>
<feature type="compositionally biased region" description="Basic and acidic residues" evidence="8">
    <location>
        <begin position="1"/>
        <end position="66"/>
    </location>
</feature>
<dbReference type="Gene3D" id="1.20.5.340">
    <property type="match status" value="1"/>
</dbReference>
<dbReference type="InterPro" id="IPR036961">
    <property type="entry name" value="Kinesin_motor_dom_sf"/>
</dbReference>
<feature type="coiled-coil region" evidence="7">
    <location>
        <begin position="1237"/>
        <end position="1327"/>
    </location>
</feature>
<dbReference type="Pfam" id="PF00595">
    <property type="entry name" value="PDZ"/>
    <property type="match status" value="1"/>
</dbReference>
<feature type="region of interest" description="Disordered" evidence="8">
    <location>
        <begin position="1452"/>
        <end position="1476"/>
    </location>
</feature>
<dbReference type="Pfam" id="PF00063">
    <property type="entry name" value="Myosin_head"/>
    <property type="match status" value="1"/>
</dbReference>
<evidence type="ECO:0000313" key="12">
    <source>
        <dbReference type="Proteomes" id="UP000242188"/>
    </source>
</evidence>
<dbReference type="SMART" id="SM00228">
    <property type="entry name" value="PDZ"/>
    <property type="match status" value="1"/>
</dbReference>
<keyword evidence="4 6" id="KW-0518">Myosin</keyword>
<feature type="compositionally biased region" description="Low complexity" evidence="8">
    <location>
        <begin position="1972"/>
        <end position="2017"/>
    </location>
</feature>
<evidence type="ECO:0000259" key="9">
    <source>
        <dbReference type="PROSITE" id="PS50106"/>
    </source>
</evidence>
<dbReference type="PROSITE" id="PS51456">
    <property type="entry name" value="MYOSIN_MOTOR"/>
    <property type="match status" value="1"/>
</dbReference>
<evidence type="ECO:0000313" key="11">
    <source>
        <dbReference type="EMBL" id="OWF52160.1"/>
    </source>
</evidence>
<dbReference type="InterPro" id="IPR001609">
    <property type="entry name" value="Myosin_head_motor_dom-like"/>
</dbReference>
<dbReference type="GO" id="GO:0005524">
    <property type="term" value="F:ATP binding"/>
    <property type="evidence" value="ECO:0007669"/>
    <property type="project" value="UniProtKB-UniRule"/>
</dbReference>
<accession>A0A210QTW7</accession>
<comment type="similarity">
    <text evidence="6">Belongs to the TRAFAC class myosin-kinesin ATPase superfamily. Myosin family.</text>
</comment>
<dbReference type="PRINTS" id="PR00193">
    <property type="entry name" value="MYOSINHEAVY"/>
</dbReference>
<dbReference type="GO" id="GO:0032982">
    <property type="term" value="C:myosin filament"/>
    <property type="evidence" value="ECO:0007669"/>
    <property type="project" value="TreeGrafter"/>
</dbReference>
<feature type="domain" description="PDZ" evidence="9">
    <location>
        <begin position="212"/>
        <end position="304"/>
    </location>
</feature>
<dbReference type="GO" id="GO:0005737">
    <property type="term" value="C:cytoplasm"/>
    <property type="evidence" value="ECO:0007669"/>
    <property type="project" value="TreeGrafter"/>
</dbReference>
<evidence type="ECO:0000256" key="8">
    <source>
        <dbReference type="SAM" id="MobiDB-lite"/>
    </source>
</evidence>
<dbReference type="GO" id="GO:0031032">
    <property type="term" value="P:actomyosin structure organization"/>
    <property type="evidence" value="ECO:0007669"/>
    <property type="project" value="TreeGrafter"/>
</dbReference>
<evidence type="ECO:0000256" key="1">
    <source>
        <dbReference type="ARBA" id="ARBA00022741"/>
    </source>
</evidence>
<feature type="compositionally biased region" description="Acidic residues" evidence="8">
    <location>
        <begin position="1941"/>
        <end position="1953"/>
    </location>
</feature>
<dbReference type="PROSITE" id="PS50106">
    <property type="entry name" value="PDZ"/>
    <property type="match status" value="1"/>
</dbReference>
<gene>
    <name evidence="11" type="ORF">KP79_PYT15717</name>
</gene>
<dbReference type="InterPro" id="IPR057772">
    <property type="entry name" value="SH3_Myo18a"/>
</dbReference>
<dbReference type="GO" id="GO:0051015">
    <property type="term" value="F:actin filament binding"/>
    <property type="evidence" value="ECO:0007669"/>
    <property type="project" value="TreeGrafter"/>
</dbReference>
<evidence type="ECO:0000256" key="6">
    <source>
        <dbReference type="PROSITE-ProRule" id="PRU00782"/>
    </source>
</evidence>
<feature type="region of interest" description="Disordered" evidence="8">
    <location>
        <begin position="175"/>
        <end position="194"/>
    </location>
</feature>
<proteinExistence type="inferred from homology"/>
<evidence type="ECO:0000256" key="7">
    <source>
        <dbReference type="SAM" id="Coils"/>
    </source>
</evidence>
<dbReference type="Gene3D" id="3.40.850.10">
    <property type="entry name" value="Kinesin motor domain"/>
    <property type="match status" value="1"/>
</dbReference>
<keyword evidence="1 6" id="KW-0547">Nucleotide-binding</keyword>
<feature type="region of interest" description="Disordered" evidence="8">
    <location>
        <begin position="1933"/>
        <end position="2017"/>
    </location>
</feature>
<protein>
    <submittedName>
        <fullName evidence="11">Unconventional myosin-XVIIIa</fullName>
    </submittedName>
</protein>
<dbReference type="Proteomes" id="UP000242188">
    <property type="component" value="Unassembled WGS sequence"/>
</dbReference>
<organism evidence="11 12">
    <name type="scientific">Mizuhopecten yessoensis</name>
    <name type="common">Japanese scallop</name>
    <name type="synonym">Patinopecten yessoensis</name>
    <dbReference type="NCBI Taxonomy" id="6573"/>
    <lineage>
        <taxon>Eukaryota</taxon>
        <taxon>Metazoa</taxon>
        <taxon>Spiralia</taxon>
        <taxon>Lophotrochozoa</taxon>
        <taxon>Mollusca</taxon>
        <taxon>Bivalvia</taxon>
        <taxon>Autobranchia</taxon>
        <taxon>Pteriomorphia</taxon>
        <taxon>Pectinida</taxon>
        <taxon>Pectinoidea</taxon>
        <taxon>Pectinidae</taxon>
        <taxon>Mizuhopecten</taxon>
    </lineage>
</organism>
<dbReference type="PROSITE" id="PS50096">
    <property type="entry name" value="IQ"/>
    <property type="match status" value="1"/>
</dbReference>
<keyword evidence="6" id="KW-0009">Actin-binding</keyword>
<dbReference type="SUPFAM" id="SSF52540">
    <property type="entry name" value="P-loop containing nucleoside triphosphate hydrolases"/>
    <property type="match status" value="1"/>
</dbReference>
<dbReference type="STRING" id="6573.A0A210QTW7"/>
<evidence type="ECO:0000259" key="10">
    <source>
        <dbReference type="PROSITE" id="PS51456"/>
    </source>
</evidence>
<dbReference type="CDD" id="cd01386">
    <property type="entry name" value="MYSc_Myo18"/>
    <property type="match status" value="1"/>
</dbReference>
<name>A0A210QTW7_MIZYE</name>
<dbReference type="SMART" id="SM00242">
    <property type="entry name" value="MYSc"/>
    <property type="match status" value="1"/>
</dbReference>
<feature type="region of interest" description="Disordered" evidence="8">
    <location>
        <begin position="1848"/>
        <end position="1910"/>
    </location>
</feature>
<dbReference type="InterPro" id="IPR036064">
    <property type="entry name" value="MYSc_Myo18"/>
</dbReference>
<dbReference type="GO" id="GO:0016460">
    <property type="term" value="C:myosin II complex"/>
    <property type="evidence" value="ECO:0007669"/>
    <property type="project" value="TreeGrafter"/>
</dbReference>
<dbReference type="InterPro" id="IPR001478">
    <property type="entry name" value="PDZ"/>
</dbReference>
<dbReference type="PANTHER" id="PTHR45615:SF36">
    <property type="entry name" value="MYOSIN HEAVY CHAIN-LIKE, ISOFORM B-RELATED"/>
    <property type="match status" value="1"/>
</dbReference>
<feature type="compositionally biased region" description="Basic and acidic residues" evidence="8">
    <location>
        <begin position="101"/>
        <end position="128"/>
    </location>
</feature>
<dbReference type="Gene3D" id="1.20.58.530">
    <property type="match status" value="1"/>
</dbReference>
<feature type="binding site" evidence="6">
    <location>
        <begin position="509"/>
        <end position="516"/>
    </location>
    <ligand>
        <name>ATP</name>
        <dbReference type="ChEBI" id="CHEBI:30616"/>
    </ligand>
</feature>
<dbReference type="GO" id="GO:0003774">
    <property type="term" value="F:cytoskeletal motor activity"/>
    <property type="evidence" value="ECO:0007669"/>
    <property type="project" value="UniProtKB-UniRule"/>
</dbReference>
<keyword evidence="2 6" id="KW-0067">ATP-binding</keyword>
<dbReference type="Gene3D" id="6.20.240.20">
    <property type="match status" value="1"/>
</dbReference>
<dbReference type="InterPro" id="IPR027417">
    <property type="entry name" value="P-loop_NTPase"/>
</dbReference>
<evidence type="ECO:0000256" key="3">
    <source>
        <dbReference type="ARBA" id="ARBA00023054"/>
    </source>
</evidence>
<dbReference type="Pfam" id="PF24556">
    <property type="entry name" value="SH3_Myosin-XVIIIa"/>
    <property type="match status" value="1"/>
</dbReference>
<dbReference type="FunFam" id="2.30.42.10:FF:000059">
    <property type="entry name" value="unconventional myosin-XVIIIa isoform X1"/>
    <property type="match status" value="1"/>
</dbReference>
<dbReference type="CDD" id="cd06747">
    <property type="entry name" value="PDZ_MYO18-like"/>
    <property type="match status" value="1"/>
</dbReference>
<feature type="region of interest" description="Disordered" evidence="8">
    <location>
        <begin position="1"/>
        <end position="148"/>
    </location>
</feature>
<feature type="compositionally biased region" description="Low complexity" evidence="8">
    <location>
        <begin position="86"/>
        <end position="98"/>
    </location>
</feature>
<dbReference type="Gene3D" id="4.10.270.10">
    <property type="entry name" value="Myosin, subunit A"/>
    <property type="match status" value="1"/>
</dbReference>
<comment type="caution">
    <text evidence="6">Lacks conserved residue(s) required for the propagation of feature annotation.</text>
</comment>
<keyword evidence="12" id="KW-1185">Reference proteome</keyword>
<dbReference type="EMBL" id="NEDP02001925">
    <property type="protein sequence ID" value="OWF52160.1"/>
    <property type="molecule type" value="Genomic_DNA"/>
</dbReference>
<keyword evidence="5 6" id="KW-0505">Motor protein</keyword>
<evidence type="ECO:0000256" key="4">
    <source>
        <dbReference type="ARBA" id="ARBA00023123"/>
    </source>
</evidence>
<keyword evidence="3 7" id="KW-0175">Coiled coil</keyword>
<reference evidence="11 12" key="1">
    <citation type="journal article" date="2017" name="Nat. Ecol. Evol.">
        <title>Scallop genome provides insights into evolution of bilaterian karyotype and development.</title>
        <authorList>
            <person name="Wang S."/>
            <person name="Zhang J."/>
            <person name="Jiao W."/>
            <person name="Li J."/>
            <person name="Xun X."/>
            <person name="Sun Y."/>
            <person name="Guo X."/>
            <person name="Huan P."/>
            <person name="Dong B."/>
            <person name="Zhang L."/>
            <person name="Hu X."/>
            <person name="Sun X."/>
            <person name="Wang J."/>
            <person name="Zhao C."/>
            <person name="Wang Y."/>
            <person name="Wang D."/>
            <person name="Huang X."/>
            <person name="Wang R."/>
            <person name="Lv J."/>
            <person name="Li Y."/>
            <person name="Zhang Z."/>
            <person name="Liu B."/>
            <person name="Lu W."/>
            <person name="Hui Y."/>
            <person name="Liang J."/>
            <person name="Zhou Z."/>
            <person name="Hou R."/>
            <person name="Li X."/>
            <person name="Liu Y."/>
            <person name="Li H."/>
            <person name="Ning X."/>
            <person name="Lin Y."/>
            <person name="Zhao L."/>
            <person name="Xing Q."/>
            <person name="Dou J."/>
            <person name="Li Y."/>
            <person name="Mao J."/>
            <person name="Guo H."/>
            <person name="Dou H."/>
            <person name="Li T."/>
            <person name="Mu C."/>
            <person name="Jiang W."/>
            <person name="Fu Q."/>
            <person name="Fu X."/>
            <person name="Miao Y."/>
            <person name="Liu J."/>
            <person name="Yu Q."/>
            <person name="Li R."/>
            <person name="Liao H."/>
            <person name="Li X."/>
            <person name="Kong Y."/>
            <person name="Jiang Z."/>
            <person name="Chourrout D."/>
            <person name="Li R."/>
            <person name="Bao Z."/>
        </authorList>
    </citation>
    <scope>NUCLEOTIDE SEQUENCE [LARGE SCALE GENOMIC DNA]</scope>
    <source>
        <strain evidence="11 12">PY_sf001</strain>
    </source>
</reference>
<evidence type="ECO:0000256" key="5">
    <source>
        <dbReference type="ARBA" id="ARBA00023175"/>
    </source>
</evidence>